<dbReference type="Gramene" id="EOX95120">
    <property type="protein sequence ID" value="EOX95120"/>
    <property type="gene ID" value="TCM_004681"/>
</dbReference>
<dbReference type="InParanoid" id="A0A061DQX7"/>
<organism evidence="1 2">
    <name type="scientific">Theobroma cacao</name>
    <name type="common">Cacao</name>
    <name type="synonym">Cocoa</name>
    <dbReference type="NCBI Taxonomy" id="3641"/>
    <lineage>
        <taxon>Eukaryota</taxon>
        <taxon>Viridiplantae</taxon>
        <taxon>Streptophyta</taxon>
        <taxon>Embryophyta</taxon>
        <taxon>Tracheophyta</taxon>
        <taxon>Spermatophyta</taxon>
        <taxon>Magnoliopsida</taxon>
        <taxon>eudicotyledons</taxon>
        <taxon>Gunneridae</taxon>
        <taxon>Pentapetalae</taxon>
        <taxon>rosids</taxon>
        <taxon>malvids</taxon>
        <taxon>Malvales</taxon>
        <taxon>Malvaceae</taxon>
        <taxon>Byttnerioideae</taxon>
        <taxon>Theobroma</taxon>
    </lineage>
</organism>
<dbReference type="AlphaFoldDB" id="A0A061DQX7"/>
<gene>
    <name evidence="1" type="ORF">TCM_004681</name>
</gene>
<dbReference type="EMBL" id="CM001879">
    <property type="protein sequence ID" value="EOX95120.1"/>
    <property type="molecule type" value="Genomic_DNA"/>
</dbReference>
<accession>A0A061DQX7</accession>
<evidence type="ECO:0000313" key="2">
    <source>
        <dbReference type="Proteomes" id="UP000026915"/>
    </source>
</evidence>
<reference evidence="1 2" key="1">
    <citation type="journal article" date="2013" name="Genome Biol.">
        <title>The genome sequence of the most widely cultivated cacao type and its use to identify candidate genes regulating pod color.</title>
        <authorList>
            <person name="Motamayor J.C."/>
            <person name="Mockaitis K."/>
            <person name="Schmutz J."/>
            <person name="Haiminen N."/>
            <person name="Iii D.L."/>
            <person name="Cornejo O."/>
            <person name="Findley S.D."/>
            <person name="Zheng P."/>
            <person name="Utro F."/>
            <person name="Royaert S."/>
            <person name="Saski C."/>
            <person name="Jenkins J."/>
            <person name="Podicheti R."/>
            <person name="Zhao M."/>
            <person name="Scheffler B.E."/>
            <person name="Stack J.C."/>
            <person name="Feltus F.A."/>
            <person name="Mustiga G.M."/>
            <person name="Amores F."/>
            <person name="Phillips W."/>
            <person name="Marelli J.P."/>
            <person name="May G.D."/>
            <person name="Shapiro H."/>
            <person name="Ma J."/>
            <person name="Bustamante C.D."/>
            <person name="Schnell R.J."/>
            <person name="Main D."/>
            <person name="Gilbert D."/>
            <person name="Parida L."/>
            <person name="Kuhn D.N."/>
        </authorList>
    </citation>
    <scope>NUCLEOTIDE SEQUENCE [LARGE SCALE GENOMIC DNA]</scope>
    <source>
        <strain evidence="2">cv. Matina 1-6</strain>
    </source>
</reference>
<sequence>MPSDINKIPKFAHARIKFAISQRFVNVSVPGVGFLSDSSPSLPSGFVPDPSFLQRLFQSEKVEPTTKPWLLPLMVGRFEVVSRQEQII</sequence>
<protein>
    <submittedName>
        <fullName evidence="1">Uncharacterized protein</fullName>
    </submittedName>
</protein>
<keyword evidence="2" id="KW-1185">Reference proteome</keyword>
<name>A0A061DQX7_THECC</name>
<dbReference type="HOGENOM" id="CLU_2473461_0_0_1"/>
<evidence type="ECO:0000313" key="1">
    <source>
        <dbReference type="EMBL" id="EOX95120.1"/>
    </source>
</evidence>
<dbReference type="Proteomes" id="UP000026915">
    <property type="component" value="Chromosome 1"/>
</dbReference>
<proteinExistence type="predicted"/>